<dbReference type="OMA" id="CADADKM"/>
<gene>
    <name evidence="7" type="primary">Osbp</name>
    <name evidence="7" type="ORF">Tcan_10989</name>
</gene>
<dbReference type="FunFam" id="2.40.160.120:FF:000001">
    <property type="entry name" value="Oxysterol-binding protein"/>
    <property type="match status" value="1"/>
</dbReference>
<proteinExistence type="inferred from homology"/>
<dbReference type="AlphaFoldDB" id="A0A0B2V641"/>
<keyword evidence="5" id="KW-0445">Lipid transport</keyword>
<keyword evidence="2" id="KW-0597">Phosphoprotein</keyword>
<dbReference type="GO" id="GO:0120009">
    <property type="term" value="P:intermembrane lipid transfer"/>
    <property type="evidence" value="ECO:0007669"/>
    <property type="project" value="UniProtKB-ARBA"/>
</dbReference>
<dbReference type="Gene3D" id="3.30.70.3490">
    <property type="match status" value="1"/>
</dbReference>
<dbReference type="Proteomes" id="UP000031036">
    <property type="component" value="Unassembled WGS sequence"/>
</dbReference>
<feature type="compositionally biased region" description="Basic residues" evidence="6">
    <location>
        <begin position="1"/>
        <end position="22"/>
    </location>
</feature>
<dbReference type="PROSITE" id="PS01013">
    <property type="entry name" value="OSBP"/>
    <property type="match status" value="1"/>
</dbReference>
<comment type="similarity">
    <text evidence="1 4">Belongs to the OSBP family.</text>
</comment>
<dbReference type="GO" id="GO:0097038">
    <property type="term" value="C:perinuclear endoplasmic reticulum"/>
    <property type="evidence" value="ECO:0007669"/>
    <property type="project" value="TreeGrafter"/>
</dbReference>
<reference evidence="7 8" key="1">
    <citation type="submission" date="2014-11" db="EMBL/GenBank/DDBJ databases">
        <title>Genetic blueprint of the zoonotic pathogen Toxocara canis.</title>
        <authorList>
            <person name="Zhu X.-Q."/>
            <person name="Korhonen P.K."/>
            <person name="Cai H."/>
            <person name="Young N.D."/>
            <person name="Nejsum P."/>
            <person name="von Samson-Himmelstjerna G."/>
            <person name="Boag P.R."/>
            <person name="Tan P."/>
            <person name="Li Q."/>
            <person name="Min J."/>
            <person name="Yang Y."/>
            <person name="Wang X."/>
            <person name="Fang X."/>
            <person name="Hall R.S."/>
            <person name="Hofmann A."/>
            <person name="Sternberg P.W."/>
            <person name="Jex A.R."/>
            <person name="Gasser R.B."/>
        </authorList>
    </citation>
    <scope>NUCLEOTIDE SEQUENCE [LARGE SCALE GENOMIC DNA]</scope>
    <source>
        <strain evidence="7">PN_DK_2014</strain>
    </source>
</reference>
<dbReference type="PANTHER" id="PTHR10972">
    <property type="entry name" value="OXYSTEROL-BINDING PROTEIN-RELATED"/>
    <property type="match status" value="1"/>
</dbReference>
<evidence type="ECO:0000313" key="8">
    <source>
        <dbReference type="Proteomes" id="UP000031036"/>
    </source>
</evidence>
<evidence type="ECO:0000256" key="6">
    <source>
        <dbReference type="SAM" id="MobiDB-lite"/>
    </source>
</evidence>
<evidence type="ECO:0000256" key="1">
    <source>
        <dbReference type="ARBA" id="ARBA00008842"/>
    </source>
</evidence>
<evidence type="ECO:0000256" key="2">
    <source>
        <dbReference type="ARBA" id="ARBA00022553"/>
    </source>
</evidence>
<dbReference type="OrthoDB" id="1854502at2759"/>
<dbReference type="GO" id="GO:0032934">
    <property type="term" value="F:sterol binding"/>
    <property type="evidence" value="ECO:0007669"/>
    <property type="project" value="TreeGrafter"/>
</dbReference>
<dbReference type="Pfam" id="PF01237">
    <property type="entry name" value="Oxysterol_BP"/>
    <property type="match status" value="1"/>
</dbReference>
<evidence type="ECO:0000313" key="7">
    <source>
        <dbReference type="EMBL" id="KHN76445.1"/>
    </source>
</evidence>
<evidence type="ECO:0000256" key="5">
    <source>
        <dbReference type="RuleBase" id="RU003845"/>
    </source>
</evidence>
<keyword evidence="3" id="KW-0446">Lipid-binding</keyword>
<accession>A0A0B2V641</accession>
<dbReference type="SUPFAM" id="SSF144000">
    <property type="entry name" value="Oxysterol-binding protein-like"/>
    <property type="match status" value="1"/>
</dbReference>
<evidence type="ECO:0000256" key="4">
    <source>
        <dbReference type="RuleBase" id="RU003844"/>
    </source>
</evidence>
<dbReference type="InterPro" id="IPR037239">
    <property type="entry name" value="OSBP_sf"/>
</dbReference>
<name>A0A0B2V641_TOXCA</name>
<comment type="caution">
    <text evidence="7">The sequence shown here is derived from an EMBL/GenBank/DDBJ whole genome shotgun (WGS) entry which is preliminary data.</text>
</comment>
<sequence>MTGFRKRLKRSLAGHLRGRKSRANSVAQPDPVAMILKAATQPQTSSVSPSFASSNSNASDYVLSEMDEPRKARCGLDNESALSIQVKINDLQTCGSLIGKHGTELMKTLADLEIVIGKDLTKMARERITLFKMTVNALLRGSNELVDLLRKESDRMILESKAESHILERMRRDMDEMRLQIQMLKDGKRASGVLNNHCEGSCSEDDDELPYFDAFSVRQMSIRQTLKRSHHCPLNQALCTLCQYPAATGSLRKISGAQRGAHTSTLQAETRHRRVSVPFRPQTSVNYLNMMKNCIGKDLSRIAMPVNFNEPLSALQRATEDLEYACLLHQAASLRDDHEQLAHVAAFAISAYSTMGSRSTKPFNPLLGETFEFDRSADLGWRSIAEQVSHHPPTSAMHVEGRGWTLDQSYTLTTKFKGKSLSVTPIGSTYITFEQTSNKYVYEKATTSTTVTNPLTGKLHTENHGDVTVRNVKSGDTCVLKFHQAGYFSREVPRKVTGVVYDSLGNSKFLIEAVWDKYVEIYRVTSDKLDTEYCDTDGGRRICADADKMHNFTQFAIELNEPEEGVAPSDSRRRPDQRLMEEGHWDEANAVKQRLEELQRRRKGAFEKSHPGEKYSPRWFRVRDEDTMTDRNDVYEYTNEYWQSKKEGNWGDSMAIFDL</sequence>
<keyword evidence="5" id="KW-0813">Transport</keyword>
<dbReference type="GO" id="GO:0005829">
    <property type="term" value="C:cytosol"/>
    <property type="evidence" value="ECO:0007669"/>
    <property type="project" value="TreeGrafter"/>
</dbReference>
<dbReference type="EMBL" id="JPKZ01002490">
    <property type="protein sequence ID" value="KHN76445.1"/>
    <property type="molecule type" value="Genomic_DNA"/>
</dbReference>
<dbReference type="GO" id="GO:0005886">
    <property type="term" value="C:plasma membrane"/>
    <property type="evidence" value="ECO:0007669"/>
    <property type="project" value="TreeGrafter"/>
</dbReference>
<organism evidence="7 8">
    <name type="scientific">Toxocara canis</name>
    <name type="common">Canine roundworm</name>
    <dbReference type="NCBI Taxonomy" id="6265"/>
    <lineage>
        <taxon>Eukaryota</taxon>
        <taxon>Metazoa</taxon>
        <taxon>Ecdysozoa</taxon>
        <taxon>Nematoda</taxon>
        <taxon>Chromadorea</taxon>
        <taxon>Rhabditida</taxon>
        <taxon>Spirurina</taxon>
        <taxon>Ascaridomorpha</taxon>
        <taxon>Ascaridoidea</taxon>
        <taxon>Toxocaridae</taxon>
        <taxon>Toxocara</taxon>
    </lineage>
</organism>
<dbReference type="STRING" id="6265.A0A0B2V641"/>
<evidence type="ECO:0000256" key="3">
    <source>
        <dbReference type="ARBA" id="ARBA00023121"/>
    </source>
</evidence>
<protein>
    <recommendedName>
        <fullName evidence="5">Oxysterol-binding protein</fullName>
    </recommendedName>
</protein>
<dbReference type="PANTHER" id="PTHR10972:SF205">
    <property type="entry name" value="OXYSTEROL-BINDING PROTEIN 1"/>
    <property type="match status" value="1"/>
</dbReference>
<dbReference type="Gene3D" id="2.40.160.120">
    <property type="match status" value="1"/>
</dbReference>
<feature type="region of interest" description="Disordered" evidence="6">
    <location>
        <begin position="1"/>
        <end position="27"/>
    </location>
</feature>
<dbReference type="InterPro" id="IPR000648">
    <property type="entry name" value="Oxysterol-bd"/>
</dbReference>
<keyword evidence="8" id="KW-1185">Reference proteome</keyword>
<dbReference type="InterPro" id="IPR018494">
    <property type="entry name" value="Oxysterol-bd_CS"/>
</dbReference>